<dbReference type="GO" id="GO:0043565">
    <property type="term" value="F:sequence-specific DNA binding"/>
    <property type="evidence" value="ECO:0007669"/>
    <property type="project" value="InterPro"/>
</dbReference>
<evidence type="ECO:0000256" key="4">
    <source>
        <dbReference type="RuleBase" id="RU004020"/>
    </source>
</evidence>
<dbReference type="SMART" id="SM00415">
    <property type="entry name" value="HSF"/>
    <property type="match status" value="1"/>
</dbReference>
<dbReference type="PANTHER" id="PTHR10015:SF206">
    <property type="entry name" value="HSF-TYPE DNA-BINDING DOMAIN-CONTAINING PROTEIN"/>
    <property type="match status" value="1"/>
</dbReference>
<dbReference type="GO" id="GO:0005634">
    <property type="term" value="C:nucleus"/>
    <property type="evidence" value="ECO:0007669"/>
    <property type="project" value="UniProtKB-SubCell"/>
</dbReference>
<organism evidence="6 7">
    <name type="scientific">Chaetoceros tenuissimus</name>
    <dbReference type="NCBI Taxonomy" id="426638"/>
    <lineage>
        <taxon>Eukaryota</taxon>
        <taxon>Sar</taxon>
        <taxon>Stramenopiles</taxon>
        <taxon>Ochrophyta</taxon>
        <taxon>Bacillariophyta</taxon>
        <taxon>Coscinodiscophyceae</taxon>
        <taxon>Chaetocerotophycidae</taxon>
        <taxon>Chaetocerotales</taxon>
        <taxon>Chaetocerotaceae</taxon>
        <taxon>Chaetoceros</taxon>
    </lineage>
</organism>
<dbReference type="Gene3D" id="1.10.10.10">
    <property type="entry name" value="Winged helix-like DNA-binding domain superfamily/Winged helix DNA-binding domain"/>
    <property type="match status" value="1"/>
</dbReference>
<dbReference type="InterPro" id="IPR000232">
    <property type="entry name" value="HSF_DNA-bd"/>
</dbReference>
<dbReference type="PANTHER" id="PTHR10015">
    <property type="entry name" value="HEAT SHOCK TRANSCRIPTION FACTOR"/>
    <property type="match status" value="1"/>
</dbReference>
<evidence type="ECO:0000256" key="2">
    <source>
        <dbReference type="ARBA" id="ARBA00023125"/>
    </source>
</evidence>
<evidence type="ECO:0000313" key="6">
    <source>
        <dbReference type="EMBL" id="GFH55372.1"/>
    </source>
</evidence>
<name>A0AAD3D0I0_9STRA</name>
<sequence length="307" mass="35053">MNSFTASFFERHESDKYPEIPSSSLNSGVQQEASFPVKLMQILQLIDAKEPELAHIISWQTNGTTFRIHDKNLFEKLVKQRGFFNQKSYSSFRRQLNLWGFKKIGKRSKESCGVYGHPLFLRENPRLCSAISRCGSSSKLDKEVKALMEQENASKIINSSIHSSTVTPSAYESNFDVTAVTESTMSISTDNQASLKQEEYQFYGNLRRPRETYSFKPREEEEVCSSAYYNSTTCHNDENDACMLQELECFDSPMQSSHNSSFDLFNTQMAEEFDEDAFCEIEPLQLDEELTPLPSHCGKYLSDALGN</sequence>
<keyword evidence="7" id="KW-1185">Reference proteome</keyword>
<evidence type="ECO:0000259" key="5">
    <source>
        <dbReference type="SMART" id="SM00415"/>
    </source>
</evidence>
<accession>A0AAD3D0I0</accession>
<keyword evidence="3" id="KW-0539">Nucleus</keyword>
<dbReference type="Pfam" id="PF00447">
    <property type="entry name" value="HSF_DNA-bind"/>
    <property type="match status" value="1"/>
</dbReference>
<protein>
    <recommendedName>
        <fullName evidence="5">HSF-type DNA-binding domain-containing protein</fullName>
    </recommendedName>
</protein>
<dbReference type="InterPro" id="IPR036390">
    <property type="entry name" value="WH_DNA-bd_sf"/>
</dbReference>
<evidence type="ECO:0000256" key="3">
    <source>
        <dbReference type="ARBA" id="ARBA00023242"/>
    </source>
</evidence>
<comment type="caution">
    <text evidence="6">The sequence shown here is derived from an EMBL/GenBank/DDBJ whole genome shotgun (WGS) entry which is preliminary data.</text>
</comment>
<comment type="subcellular location">
    <subcellularLocation>
        <location evidence="1">Nucleus</location>
    </subcellularLocation>
</comment>
<dbReference type="AlphaFoldDB" id="A0AAD3D0I0"/>
<gene>
    <name evidence="6" type="ORF">CTEN210_11848</name>
</gene>
<dbReference type="Proteomes" id="UP001054902">
    <property type="component" value="Unassembled WGS sequence"/>
</dbReference>
<keyword evidence="2" id="KW-0238">DNA-binding</keyword>
<feature type="domain" description="HSF-type DNA-binding" evidence="5">
    <location>
        <begin position="31"/>
        <end position="134"/>
    </location>
</feature>
<dbReference type="SUPFAM" id="SSF46785">
    <property type="entry name" value="Winged helix' DNA-binding domain"/>
    <property type="match status" value="1"/>
</dbReference>
<comment type="similarity">
    <text evidence="4">Belongs to the HSF family.</text>
</comment>
<proteinExistence type="inferred from homology"/>
<evidence type="ECO:0000256" key="1">
    <source>
        <dbReference type="ARBA" id="ARBA00004123"/>
    </source>
</evidence>
<dbReference type="EMBL" id="BLLK01000047">
    <property type="protein sequence ID" value="GFH55372.1"/>
    <property type="molecule type" value="Genomic_DNA"/>
</dbReference>
<reference evidence="6 7" key="1">
    <citation type="journal article" date="2021" name="Sci. Rep.">
        <title>The genome of the diatom Chaetoceros tenuissimus carries an ancient integrated fragment of an extant virus.</title>
        <authorList>
            <person name="Hongo Y."/>
            <person name="Kimura K."/>
            <person name="Takaki Y."/>
            <person name="Yoshida Y."/>
            <person name="Baba S."/>
            <person name="Kobayashi G."/>
            <person name="Nagasaki K."/>
            <person name="Hano T."/>
            <person name="Tomaru Y."/>
        </authorList>
    </citation>
    <scope>NUCLEOTIDE SEQUENCE [LARGE SCALE GENOMIC DNA]</scope>
    <source>
        <strain evidence="6 7">NIES-3715</strain>
    </source>
</reference>
<evidence type="ECO:0000313" key="7">
    <source>
        <dbReference type="Proteomes" id="UP001054902"/>
    </source>
</evidence>
<dbReference type="GO" id="GO:0003700">
    <property type="term" value="F:DNA-binding transcription factor activity"/>
    <property type="evidence" value="ECO:0007669"/>
    <property type="project" value="InterPro"/>
</dbReference>
<dbReference type="InterPro" id="IPR036388">
    <property type="entry name" value="WH-like_DNA-bd_sf"/>
</dbReference>